<evidence type="ECO:0000259" key="1">
    <source>
        <dbReference type="PROSITE" id="PS50181"/>
    </source>
</evidence>
<gene>
    <name evidence="2" type="ORF">RDB_LOCUS123415</name>
</gene>
<evidence type="ECO:0000313" key="3">
    <source>
        <dbReference type="Proteomes" id="UP000663853"/>
    </source>
</evidence>
<dbReference type="SUPFAM" id="SSF81383">
    <property type="entry name" value="F-box domain"/>
    <property type="match status" value="1"/>
</dbReference>
<dbReference type="AlphaFoldDB" id="A0A8H3HH06"/>
<comment type="caution">
    <text evidence="2">The sequence shown here is derived from an EMBL/GenBank/DDBJ whole genome shotgun (WGS) entry which is preliminary data.</text>
</comment>
<dbReference type="Proteomes" id="UP000663853">
    <property type="component" value="Unassembled WGS sequence"/>
</dbReference>
<protein>
    <recommendedName>
        <fullName evidence="1">F-box domain-containing protein</fullName>
    </recommendedName>
</protein>
<proteinExistence type="predicted"/>
<dbReference type="InterPro" id="IPR036047">
    <property type="entry name" value="F-box-like_dom_sf"/>
</dbReference>
<dbReference type="InterPro" id="IPR001810">
    <property type="entry name" value="F-box_dom"/>
</dbReference>
<dbReference type="EMBL" id="CAJMXA010003632">
    <property type="protein sequence ID" value="CAE6508322.1"/>
    <property type="molecule type" value="Genomic_DNA"/>
</dbReference>
<dbReference type="PROSITE" id="PS50181">
    <property type="entry name" value="FBOX"/>
    <property type="match status" value="1"/>
</dbReference>
<accession>A0A8H3HH06</accession>
<evidence type="ECO:0000313" key="2">
    <source>
        <dbReference type="EMBL" id="CAE6508322.1"/>
    </source>
</evidence>
<name>A0A8H3HH06_9AGAM</name>
<reference evidence="2" key="1">
    <citation type="submission" date="2021-01" db="EMBL/GenBank/DDBJ databases">
        <authorList>
            <person name="Kaushik A."/>
        </authorList>
    </citation>
    <scope>NUCLEOTIDE SEQUENCE</scope>
    <source>
        <strain evidence="2">AG6-10EEA</strain>
    </source>
</reference>
<sequence>MTKFAGSADSFIALPNELVIRVLHFCSYEEILRFAATSKRYRDAILNSVSLQLHIELEANGLEIIKGTWKGNTTYSLLLDELVRYRDAWLHLQFERPTEKTLWKRARMSIWELREGIYGMAFSSTSEVSLGLDSLQMVPIDLADAPDSITFWSNFHDFTYDSEQELVVLLSTDPDDNSRFAIKLCSATTGFVHPLAQKPTLIVQIDFQVPSPEDETQAFITEIMDNIVVARVATLVGLRYEIMAWNWKSGLLLGRIGSSCGTADFSFLDKNHLALLSTEKDGEDLRLVTLSLYSLSPRTCDRMPTDSYFCASEYACARPILTFEFPELGYLFAVDPERLFLRSDPVPGRVAYTKSAGFFHPTALTLNTTLTLIRPGTALPDGDFAQYRIFIRAASLLRYIPEPPCEESTIVIPWATWGIQATRWFLYDRVINYWLYWSFGSRFISVGERPLSGLCDLSVLDFHPPTIRRHGICDLVNSPATHYTPEQKERLRNIVTEGTGLTVEHPWSLERSDLVGSLPPLIAESIGADMPTIVTRGFSAPVESRLPYRVVTRPEFVPQCEDWLIDGDHIIGTNPVHHGFDAFERITVYKLRT</sequence>
<feature type="domain" description="F-box" evidence="1">
    <location>
        <begin position="8"/>
        <end position="57"/>
    </location>
</feature>
<dbReference type="Pfam" id="PF00646">
    <property type="entry name" value="F-box"/>
    <property type="match status" value="1"/>
</dbReference>
<dbReference type="CDD" id="cd09917">
    <property type="entry name" value="F-box_SF"/>
    <property type="match status" value="1"/>
</dbReference>
<organism evidence="2 3">
    <name type="scientific">Rhizoctonia solani</name>
    <dbReference type="NCBI Taxonomy" id="456999"/>
    <lineage>
        <taxon>Eukaryota</taxon>
        <taxon>Fungi</taxon>
        <taxon>Dikarya</taxon>
        <taxon>Basidiomycota</taxon>
        <taxon>Agaricomycotina</taxon>
        <taxon>Agaricomycetes</taxon>
        <taxon>Cantharellales</taxon>
        <taxon>Ceratobasidiaceae</taxon>
        <taxon>Rhizoctonia</taxon>
    </lineage>
</organism>